<dbReference type="PANTHER" id="PTHR43435:SF4">
    <property type="entry name" value="FGGY CARBOHYDRATE KINASE DOMAIN-CONTAINING PROTEIN"/>
    <property type="match status" value="1"/>
</dbReference>
<evidence type="ECO:0000256" key="2">
    <source>
        <dbReference type="ARBA" id="ARBA00022679"/>
    </source>
</evidence>
<dbReference type="OrthoDB" id="9805576at2"/>
<dbReference type="NCBIfam" id="TIGR01315">
    <property type="entry name" value="5C_CHO_kinase"/>
    <property type="match status" value="1"/>
</dbReference>
<dbReference type="Gene3D" id="1.20.58.2240">
    <property type="match status" value="1"/>
</dbReference>
<dbReference type="Proteomes" id="UP000295783">
    <property type="component" value="Unassembled WGS sequence"/>
</dbReference>
<keyword evidence="2" id="KW-0808">Transferase</keyword>
<dbReference type="EMBL" id="SNYW01000009">
    <property type="protein sequence ID" value="TDQ81393.1"/>
    <property type="molecule type" value="Genomic_DNA"/>
</dbReference>
<name>A0A4R6WS07_9PROT</name>
<comment type="caution">
    <text evidence="6">The sequence shown here is derived from an EMBL/GenBank/DDBJ whole genome shotgun (WGS) entry which is preliminary data.</text>
</comment>
<dbReference type="InterPro" id="IPR043129">
    <property type="entry name" value="ATPase_NBD"/>
</dbReference>
<protein>
    <submittedName>
        <fullName evidence="6">FGGY-family pentulose kinase</fullName>
    </submittedName>
</protein>
<accession>A0A4R6WS07</accession>
<feature type="domain" description="Carbohydrate kinase FGGY C-terminal" evidence="5">
    <location>
        <begin position="281"/>
        <end position="484"/>
    </location>
</feature>
<keyword evidence="7" id="KW-1185">Reference proteome</keyword>
<dbReference type="Gene3D" id="3.30.420.40">
    <property type="match status" value="1"/>
</dbReference>
<dbReference type="GO" id="GO:0019321">
    <property type="term" value="P:pentose metabolic process"/>
    <property type="evidence" value="ECO:0007669"/>
    <property type="project" value="TreeGrafter"/>
</dbReference>
<proteinExistence type="inferred from homology"/>
<keyword evidence="3 6" id="KW-0418">Kinase</keyword>
<reference evidence="6 7" key="1">
    <citation type="submission" date="2019-03" db="EMBL/GenBank/DDBJ databases">
        <title>Genomic Encyclopedia of Type Strains, Phase III (KMG-III): the genomes of soil and plant-associated and newly described type strains.</title>
        <authorList>
            <person name="Whitman W."/>
        </authorList>
    </citation>
    <scope>NUCLEOTIDE SEQUENCE [LARGE SCALE GENOMIC DNA]</scope>
    <source>
        <strain evidence="6 7">CGMCC 1.7660</strain>
    </source>
</reference>
<evidence type="ECO:0000259" key="4">
    <source>
        <dbReference type="Pfam" id="PF00370"/>
    </source>
</evidence>
<dbReference type="RefSeq" id="WP_133613950.1">
    <property type="nucleotide sequence ID" value="NZ_SNYW01000009.1"/>
</dbReference>
<evidence type="ECO:0000256" key="3">
    <source>
        <dbReference type="ARBA" id="ARBA00022777"/>
    </source>
</evidence>
<dbReference type="PANTHER" id="PTHR43435">
    <property type="entry name" value="RIBULOKINASE"/>
    <property type="match status" value="1"/>
</dbReference>
<comment type="similarity">
    <text evidence="1">Belongs to the FGGY kinase family.</text>
</comment>
<dbReference type="AlphaFoldDB" id="A0A4R6WS07"/>
<dbReference type="SUPFAM" id="SSF53067">
    <property type="entry name" value="Actin-like ATPase domain"/>
    <property type="match status" value="2"/>
</dbReference>
<dbReference type="InterPro" id="IPR006003">
    <property type="entry name" value="FGGY_RbtK-like"/>
</dbReference>
<dbReference type="FunFam" id="3.30.420.40:FF:000101">
    <property type="entry name" value="FGGY carbohydrate kinase domain-containing protein"/>
    <property type="match status" value="1"/>
</dbReference>
<dbReference type="GO" id="GO:0019150">
    <property type="term" value="F:D-ribulokinase activity"/>
    <property type="evidence" value="ECO:0007669"/>
    <property type="project" value="TreeGrafter"/>
</dbReference>
<evidence type="ECO:0000313" key="6">
    <source>
        <dbReference type="EMBL" id="TDQ81393.1"/>
    </source>
</evidence>
<gene>
    <name evidence="6" type="ORF">A8950_2461</name>
</gene>
<evidence type="ECO:0000259" key="5">
    <source>
        <dbReference type="Pfam" id="PF02782"/>
    </source>
</evidence>
<evidence type="ECO:0000256" key="1">
    <source>
        <dbReference type="ARBA" id="ARBA00009156"/>
    </source>
</evidence>
<sequence>MGRVFIGIDVGTGSARAGAFDAAGRLLGTARHPIRIWHETGGVVEQSAEDIWRACIAATRATLAESGVAADAVAGIGFDATCSLVAVDRAGMPVSVSPSGDPARNVIVWMDHRASAEARQITETGEEVLRYVGGTISPEMQTPKLLWLKKHLAKSFAAAGHFFDLPDYLTYRATGAVARSACTVTCKWTYLAHERRWSRAYFERIGLGELLADGAARIGETIVAPGAALGEGLSLQAAADLGLRPGIPVGAALIDAHAGGIGSVGGRHGDTPVVVARRLGYIMGTSACIMATTEQPSFVSGVWGPYYSAMIPGYWLNEGGQSAAGAAIDHLVRAHPAFDQAMREASGQPVLEFLEGRVVNLAGGNPALLARDLHVLPEYLGNRSPFADPDARAVVVGLGLEEDVDNLARLFVAGLCGLAYGFCDVLDALKGQGVAPDMVVMSGGASHSPLVRRIMADATGIDIALPTSPEPVLLGAAMLGAVAARAQADIPAAMAAMSEIGHVAKPDPRSAAFHGAKRSVHKSMQTMECEARRLMKQC</sequence>
<dbReference type="PIRSF" id="PIRSF000538">
    <property type="entry name" value="GlpK"/>
    <property type="match status" value="1"/>
</dbReference>
<dbReference type="InterPro" id="IPR018484">
    <property type="entry name" value="FGGY_N"/>
</dbReference>
<dbReference type="Pfam" id="PF02782">
    <property type="entry name" value="FGGY_C"/>
    <property type="match status" value="1"/>
</dbReference>
<dbReference type="GO" id="GO:0005737">
    <property type="term" value="C:cytoplasm"/>
    <property type="evidence" value="ECO:0007669"/>
    <property type="project" value="TreeGrafter"/>
</dbReference>
<dbReference type="CDD" id="cd07782">
    <property type="entry name" value="ASKHA_NBD_FGGY_D-RBK"/>
    <property type="match status" value="1"/>
</dbReference>
<dbReference type="InterPro" id="IPR018485">
    <property type="entry name" value="FGGY_C"/>
</dbReference>
<dbReference type="Pfam" id="PF00370">
    <property type="entry name" value="FGGY_N"/>
    <property type="match status" value="1"/>
</dbReference>
<dbReference type="InterPro" id="IPR000577">
    <property type="entry name" value="Carb_kinase_FGGY"/>
</dbReference>
<feature type="domain" description="Carbohydrate kinase FGGY N-terminal" evidence="4">
    <location>
        <begin position="5"/>
        <end position="262"/>
    </location>
</feature>
<organism evidence="6 7">
    <name type="scientific">Dongia mobilis</name>
    <dbReference type="NCBI Taxonomy" id="578943"/>
    <lineage>
        <taxon>Bacteria</taxon>
        <taxon>Pseudomonadati</taxon>
        <taxon>Pseudomonadota</taxon>
        <taxon>Alphaproteobacteria</taxon>
        <taxon>Rhodospirillales</taxon>
        <taxon>Dongiaceae</taxon>
        <taxon>Dongia</taxon>
    </lineage>
</organism>
<evidence type="ECO:0000313" key="7">
    <source>
        <dbReference type="Proteomes" id="UP000295783"/>
    </source>
</evidence>